<protein>
    <submittedName>
        <fullName evidence="6">NADH dehydrogenase</fullName>
        <ecNumber evidence="6">1.6.99.3</ecNumber>
    </submittedName>
</protein>
<dbReference type="EMBL" id="QMDL01000001">
    <property type="protein sequence ID" value="RMJ05687.1"/>
    <property type="molecule type" value="Genomic_DNA"/>
</dbReference>
<evidence type="ECO:0000256" key="1">
    <source>
        <dbReference type="ARBA" id="ARBA00001974"/>
    </source>
</evidence>
<dbReference type="OrthoDB" id="9767928at2"/>
<comment type="caution">
    <text evidence="6">The sequence shown here is derived from an EMBL/GenBank/DDBJ whole genome shotgun (WGS) entry which is preliminary data.</text>
</comment>
<organism evidence="6 7">
    <name type="scientific">Marinobacter litoralis</name>
    <dbReference type="NCBI Taxonomy" id="187981"/>
    <lineage>
        <taxon>Bacteria</taxon>
        <taxon>Pseudomonadati</taxon>
        <taxon>Pseudomonadota</taxon>
        <taxon>Gammaproteobacteria</taxon>
        <taxon>Pseudomonadales</taxon>
        <taxon>Marinobacteraceae</taxon>
        <taxon>Marinobacter</taxon>
    </lineage>
</organism>
<dbReference type="EC" id="1.6.99.3" evidence="6"/>
<dbReference type="PANTHER" id="PTHR42913:SF9">
    <property type="entry name" value="SLR1591 PROTEIN"/>
    <property type="match status" value="1"/>
</dbReference>
<dbReference type="PROSITE" id="PS00626">
    <property type="entry name" value="RCC1_2"/>
    <property type="match status" value="1"/>
</dbReference>
<dbReference type="AlphaFoldDB" id="A0A3M2RK25"/>
<keyword evidence="7" id="KW-1185">Reference proteome</keyword>
<comment type="cofactor">
    <cofactor evidence="1">
        <name>FAD</name>
        <dbReference type="ChEBI" id="CHEBI:57692"/>
    </cofactor>
</comment>
<evidence type="ECO:0000313" key="7">
    <source>
        <dbReference type="Proteomes" id="UP000265903"/>
    </source>
</evidence>
<reference evidence="6 7" key="1">
    <citation type="submission" date="2018-08" db="EMBL/GenBank/DDBJ databases">
        <title>Whole Genome Sequence of the Moderate Halophilic Marine Bacterium Marinobacter litoralis Sw-45.</title>
        <authorList>
            <person name="Musa H."/>
        </authorList>
    </citation>
    <scope>NUCLEOTIDE SEQUENCE [LARGE SCALE GENOMIC DNA]</scope>
    <source>
        <strain evidence="6 7">Sw-45</strain>
    </source>
</reference>
<dbReference type="Pfam" id="PF07992">
    <property type="entry name" value="Pyr_redox_2"/>
    <property type="match status" value="1"/>
</dbReference>
<dbReference type="InterPro" id="IPR017584">
    <property type="entry name" value="Pyridine_nucleo_diS_OxRdtase_N"/>
</dbReference>
<sequence length="364" mass="39527">MKRLVLMGAGHSHLLVLKQWSNSPLKDVELVLVTPSAWQYYSGMIPGWLAGHYSVDQCRVDAQSLALAAGAKIVLDSVVDIQADNRQIRLAGGESLDYDWLSIDIGAQTNLESLRGYTGSILSVKPLEQFQQRWSQRYERADGQALHWVLVGGGAAGAELAMAVAHAMPSGTGAQRRLSLVTGKQGLLPDFRPRIRKLARRKLVQLGVEVIEQRGEAAGRHLTLTDGASLSPDLVIAVTGSEAFPFLKTSGLALDTQGFVLVNEYQQSLSHPRVFAAGDVCSRLDQALSRSGVHAVRAAPVLAANLRAATEASEFVAFQPRPHTLYLLSCGDKFAIGSYGPLAFSGRWVWRLKDKIDRGFVEGF</sequence>
<keyword evidence="2" id="KW-0285">Flavoprotein</keyword>
<proteinExistence type="predicted"/>
<evidence type="ECO:0000256" key="4">
    <source>
        <dbReference type="ARBA" id="ARBA00023002"/>
    </source>
</evidence>
<dbReference type="GO" id="GO:0003955">
    <property type="term" value="F:NAD(P)H dehydrogenase (quinone) activity"/>
    <property type="evidence" value="ECO:0007669"/>
    <property type="project" value="TreeGrafter"/>
</dbReference>
<dbReference type="Gene3D" id="3.50.50.100">
    <property type="match status" value="1"/>
</dbReference>
<dbReference type="NCBIfam" id="TIGR03169">
    <property type="entry name" value="Nterm_to_SelD"/>
    <property type="match status" value="1"/>
</dbReference>
<feature type="domain" description="FAD/NAD(P)-binding" evidence="5">
    <location>
        <begin position="26"/>
        <end position="287"/>
    </location>
</feature>
<dbReference type="InterPro" id="IPR036188">
    <property type="entry name" value="FAD/NAD-bd_sf"/>
</dbReference>
<dbReference type="InterPro" id="IPR000408">
    <property type="entry name" value="Reg_chr_condens"/>
</dbReference>
<dbReference type="RefSeq" id="WP_114333189.1">
    <property type="nucleotide sequence ID" value="NZ_QMDL01000001.1"/>
</dbReference>
<dbReference type="GO" id="GO:0019646">
    <property type="term" value="P:aerobic electron transport chain"/>
    <property type="evidence" value="ECO:0007669"/>
    <property type="project" value="TreeGrafter"/>
</dbReference>
<accession>A0A3M2RK25</accession>
<evidence type="ECO:0000256" key="2">
    <source>
        <dbReference type="ARBA" id="ARBA00022630"/>
    </source>
</evidence>
<keyword evidence="4 6" id="KW-0560">Oxidoreductase</keyword>
<dbReference type="InterPro" id="IPR023753">
    <property type="entry name" value="FAD/NAD-binding_dom"/>
</dbReference>
<evidence type="ECO:0000256" key="3">
    <source>
        <dbReference type="ARBA" id="ARBA00022827"/>
    </source>
</evidence>
<gene>
    <name evidence="6" type="primary">ndh_1</name>
    <name evidence="6" type="ORF">DOQ08_00357</name>
</gene>
<evidence type="ECO:0000313" key="6">
    <source>
        <dbReference type="EMBL" id="RMJ05687.1"/>
    </source>
</evidence>
<dbReference type="SUPFAM" id="SSF51905">
    <property type="entry name" value="FAD/NAD(P)-binding domain"/>
    <property type="match status" value="2"/>
</dbReference>
<evidence type="ECO:0000259" key="5">
    <source>
        <dbReference type="Pfam" id="PF07992"/>
    </source>
</evidence>
<name>A0A3M2RK25_9GAMM</name>
<dbReference type="Proteomes" id="UP000265903">
    <property type="component" value="Unassembled WGS sequence"/>
</dbReference>
<dbReference type="PANTHER" id="PTHR42913">
    <property type="entry name" value="APOPTOSIS-INDUCING FACTOR 1"/>
    <property type="match status" value="1"/>
</dbReference>
<dbReference type="InterPro" id="IPR051169">
    <property type="entry name" value="NADH-Q_oxidoreductase"/>
</dbReference>
<keyword evidence="3" id="KW-0274">FAD</keyword>